<evidence type="ECO:0000313" key="3">
    <source>
        <dbReference type="EMBL" id="MBC5992082.1"/>
    </source>
</evidence>
<accession>A0A923N5F3</accession>
<dbReference type="InterPro" id="IPR016097">
    <property type="entry name" value="DUF695"/>
</dbReference>
<evidence type="ECO:0000259" key="2">
    <source>
        <dbReference type="Pfam" id="PF06877"/>
    </source>
</evidence>
<dbReference type="Pfam" id="PF05117">
    <property type="entry name" value="DUF695"/>
    <property type="match status" value="1"/>
</dbReference>
<reference evidence="3" key="1">
    <citation type="submission" date="2020-08" db="EMBL/GenBank/DDBJ databases">
        <title>Pontibacter sp. SD6 16S ribosomal RNA gene Genome sequencing and assembly.</title>
        <authorList>
            <person name="Kang M."/>
        </authorList>
    </citation>
    <scope>NUCLEOTIDE SEQUENCE</scope>
    <source>
        <strain evidence="3">SD6</strain>
    </source>
</reference>
<dbReference type="AlphaFoldDB" id="A0A923N5F3"/>
<dbReference type="EMBL" id="JACRVF010000001">
    <property type="protein sequence ID" value="MBC5992082.1"/>
    <property type="molecule type" value="Genomic_DNA"/>
</dbReference>
<dbReference type="Proteomes" id="UP000603640">
    <property type="component" value="Unassembled WGS sequence"/>
</dbReference>
<dbReference type="InterPro" id="IPR009671">
    <property type="entry name" value="RraB_dom"/>
</dbReference>
<feature type="domain" description="Regulator of ribonuclease activity B" evidence="2">
    <location>
        <begin position="152"/>
        <end position="251"/>
    </location>
</feature>
<name>A0A923N5F3_9BACT</name>
<dbReference type="RefSeq" id="WP_187066043.1">
    <property type="nucleotide sequence ID" value="NZ_JACRVF010000001.1"/>
</dbReference>
<evidence type="ECO:0000313" key="4">
    <source>
        <dbReference type="Proteomes" id="UP000603640"/>
    </source>
</evidence>
<comment type="caution">
    <text evidence="3">The sequence shown here is derived from an EMBL/GenBank/DDBJ whole genome shotgun (WGS) entry which is preliminary data.</text>
</comment>
<sequence length="258" mass="30059">MRSMDSAYQADWDVYFCYLEDTPAFISVDLGLYSLAPLPDKPHLIEVVAGLLTTNDDGFPDNEEWAKLEEIEDMLVNSFEEKLEATFVGKTLNSGRRALYFYSGDTLLVEQMVDELRTHFPEYTFDHQITEDPTWEVYFEFLFPDEESLLRIQNNKILQLLEEQGDQSYVPRKITYTLYFRSATDRAAAKDEVLNSDFEVEAEDEEENHELPYRLVLSNQSKADEESIYLVTEMLMQLAIKNDGEFDGWETQIVQEND</sequence>
<keyword evidence="4" id="KW-1185">Reference proteome</keyword>
<gene>
    <name evidence="3" type="ORF">H8S84_04440</name>
</gene>
<protein>
    <submittedName>
        <fullName evidence="3">DUF695 domain-containing protein</fullName>
    </submittedName>
</protein>
<organism evidence="3 4">
    <name type="scientific">Pontibacter cellulosilyticus</name>
    <dbReference type="NCBI Taxonomy" id="1720253"/>
    <lineage>
        <taxon>Bacteria</taxon>
        <taxon>Pseudomonadati</taxon>
        <taxon>Bacteroidota</taxon>
        <taxon>Cytophagia</taxon>
        <taxon>Cytophagales</taxon>
        <taxon>Hymenobacteraceae</taxon>
        <taxon>Pontibacter</taxon>
    </lineage>
</organism>
<dbReference type="InterPro" id="IPR036701">
    <property type="entry name" value="RraB-like_sf"/>
</dbReference>
<dbReference type="SUPFAM" id="SSF89946">
    <property type="entry name" value="Hypothetical protein VC0424"/>
    <property type="match status" value="1"/>
</dbReference>
<dbReference type="Gene3D" id="3.30.70.970">
    <property type="entry name" value="RraB-like"/>
    <property type="match status" value="1"/>
</dbReference>
<proteinExistence type="predicted"/>
<feature type="domain" description="DUF695" evidence="1">
    <location>
        <begin position="11"/>
        <end position="143"/>
    </location>
</feature>
<dbReference type="Pfam" id="PF06877">
    <property type="entry name" value="RraB"/>
    <property type="match status" value="1"/>
</dbReference>
<evidence type="ECO:0000259" key="1">
    <source>
        <dbReference type="Pfam" id="PF05117"/>
    </source>
</evidence>